<evidence type="ECO:0000313" key="3">
    <source>
        <dbReference type="EMBL" id="GAA2121251.1"/>
    </source>
</evidence>
<keyword evidence="2" id="KW-0812">Transmembrane</keyword>
<proteinExistence type="predicted"/>
<gene>
    <name evidence="3" type="ORF">GCM10009824_23610</name>
</gene>
<keyword evidence="2" id="KW-0472">Membrane</keyword>
<reference evidence="4" key="1">
    <citation type="journal article" date="2019" name="Int. J. Syst. Evol. Microbiol.">
        <title>The Global Catalogue of Microorganisms (GCM) 10K type strain sequencing project: providing services to taxonomists for standard genome sequencing and annotation.</title>
        <authorList>
            <consortium name="The Broad Institute Genomics Platform"/>
            <consortium name="The Broad Institute Genome Sequencing Center for Infectious Disease"/>
            <person name="Wu L."/>
            <person name="Ma J."/>
        </authorList>
    </citation>
    <scope>NUCLEOTIDE SEQUENCE [LARGE SCALE GENOMIC DNA]</scope>
    <source>
        <strain evidence="4">JCM 15914</strain>
    </source>
</reference>
<feature type="compositionally biased region" description="Low complexity" evidence="1">
    <location>
        <begin position="78"/>
        <end position="89"/>
    </location>
</feature>
<evidence type="ECO:0000313" key="4">
    <source>
        <dbReference type="Proteomes" id="UP001500166"/>
    </source>
</evidence>
<organism evidence="3 4">
    <name type="scientific">Kocuria atrinae</name>
    <dbReference type="NCBI Taxonomy" id="592377"/>
    <lineage>
        <taxon>Bacteria</taxon>
        <taxon>Bacillati</taxon>
        <taxon>Actinomycetota</taxon>
        <taxon>Actinomycetes</taxon>
        <taxon>Micrococcales</taxon>
        <taxon>Micrococcaceae</taxon>
        <taxon>Kocuria</taxon>
    </lineage>
</organism>
<sequence length="95" mass="9887">MGIMPTDYSRAARTPLDQEFTYLAIGMVAGAIPGIIVGFIVAAFVGHAAMWLSVFGGVGIVIGLVVGTLLYRRRRSKTSATSAPSNSSAGDRLQG</sequence>
<protein>
    <recommendedName>
        <fullName evidence="5">Major facilitator superfamily (MFS) profile domain-containing protein</fullName>
    </recommendedName>
</protein>
<feature type="transmembrane region" description="Helical" evidence="2">
    <location>
        <begin position="20"/>
        <end position="45"/>
    </location>
</feature>
<feature type="transmembrane region" description="Helical" evidence="2">
    <location>
        <begin position="51"/>
        <end position="71"/>
    </location>
</feature>
<dbReference type="EMBL" id="BAAAQA010000026">
    <property type="protein sequence ID" value="GAA2121251.1"/>
    <property type="molecule type" value="Genomic_DNA"/>
</dbReference>
<evidence type="ECO:0008006" key="5">
    <source>
        <dbReference type="Google" id="ProtNLM"/>
    </source>
</evidence>
<keyword evidence="2" id="KW-1133">Transmembrane helix</keyword>
<evidence type="ECO:0000256" key="1">
    <source>
        <dbReference type="SAM" id="MobiDB-lite"/>
    </source>
</evidence>
<dbReference type="Proteomes" id="UP001500166">
    <property type="component" value="Unassembled WGS sequence"/>
</dbReference>
<feature type="region of interest" description="Disordered" evidence="1">
    <location>
        <begin position="74"/>
        <end position="95"/>
    </location>
</feature>
<comment type="caution">
    <text evidence="3">The sequence shown here is derived from an EMBL/GenBank/DDBJ whole genome shotgun (WGS) entry which is preliminary data.</text>
</comment>
<evidence type="ECO:0000256" key="2">
    <source>
        <dbReference type="SAM" id="Phobius"/>
    </source>
</evidence>
<keyword evidence="4" id="KW-1185">Reference proteome</keyword>
<accession>A0ABN2Y2L9</accession>
<name>A0ABN2Y2L9_9MICC</name>